<name>A0A3Q7F3P4_SOLLC</name>
<dbReference type="AlphaFoldDB" id="A0A3Q7F3P4"/>
<evidence type="ECO:0000313" key="2">
    <source>
        <dbReference type="Proteomes" id="UP000004994"/>
    </source>
</evidence>
<dbReference type="Gramene" id="Solyc02g070397.1.1">
    <property type="protein sequence ID" value="Solyc02g070397.1.1"/>
    <property type="gene ID" value="Solyc02g070397.1"/>
</dbReference>
<sequence length="162" mass="18239">MANNQVKSQDCVKAQSSRGVLIAKLHYKLWGFTMIFLCDASSRRNKDEGAHLDSLGRPLASLILVKVHKENRLQLPPETCLSFWVYPARMKQNKVHQTPKLEQSKNKNDLTSFSPMSTALAIASSISATCCREESTFTEQIQRKGDRVLMLSNLIVDDCNII</sequence>
<keyword evidence="2" id="KW-1185">Reference proteome</keyword>
<accession>A0A3Q7F3P4</accession>
<proteinExistence type="predicted"/>
<dbReference type="EnsemblPlants" id="Solyc02g070397.1.1">
    <property type="protein sequence ID" value="Solyc02g070397.1.1"/>
    <property type="gene ID" value="Solyc02g070397.1"/>
</dbReference>
<dbReference type="Proteomes" id="UP000004994">
    <property type="component" value="Chromosome 2"/>
</dbReference>
<dbReference type="InParanoid" id="A0A3Q7F3P4"/>
<reference evidence="1" key="1">
    <citation type="journal article" date="2012" name="Nature">
        <title>The tomato genome sequence provides insights into fleshy fruit evolution.</title>
        <authorList>
            <consortium name="Tomato Genome Consortium"/>
        </authorList>
    </citation>
    <scope>NUCLEOTIDE SEQUENCE [LARGE SCALE GENOMIC DNA]</scope>
    <source>
        <strain evidence="1">cv. Heinz 1706</strain>
    </source>
</reference>
<reference evidence="1" key="2">
    <citation type="submission" date="2019-01" db="UniProtKB">
        <authorList>
            <consortium name="EnsemblPlants"/>
        </authorList>
    </citation>
    <scope>IDENTIFICATION</scope>
    <source>
        <strain evidence="1">cv. Heinz 1706</strain>
    </source>
</reference>
<organism evidence="1">
    <name type="scientific">Solanum lycopersicum</name>
    <name type="common">Tomato</name>
    <name type="synonym">Lycopersicon esculentum</name>
    <dbReference type="NCBI Taxonomy" id="4081"/>
    <lineage>
        <taxon>Eukaryota</taxon>
        <taxon>Viridiplantae</taxon>
        <taxon>Streptophyta</taxon>
        <taxon>Embryophyta</taxon>
        <taxon>Tracheophyta</taxon>
        <taxon>Spermatophyta</taxon>
        <taxon>Magnoliopsida</taxon>
        <taxon>eudicotyledons</taxon>
        <taxon>Gunneridae</taxon>
        <taxon>Pentapetalae</taxon>
        <taxon>asterids</taxon>
        <taxon>lamiids</taxon>
        <taxon>Solanales</taxon>
        <taxon>Solanaceae</taxon>
        <taxon>Solanoideae</taxon>
        <taxon>Solaneae</taxon>
        <taxon>Solanum</taxon>
        <taxon>Solanum subgen. Lycopersicon</taxon>
    </lineage>
</organism>
<protein>
    <submittedName>
        <fullName evidence="1">Uncharacterized protein</fullName>
    </submittedName>
</protein>
<evidence type="ECO:0000313" key="1">
    <source>
        <dbReference type="EnsemblPlants" id="Solyc02g070397.1.1"/>
    </source>
</evidence>